<accession>A0A9D2N2E3</accession>
<evidence type="ECO:0000313" key="2">
    <source>
        <dbReference type="EMBL" id="HJC09636.1"/>
    </source>
</evidence>
<protein>
    <recommendedName>
        <fullName evidence="4">ATPase</fullName>
    </recommendedName>
</protein>
<evidence type="ECO:0008006" key="4">
    <source>
        <dbReference type="Google" id="ProtNLM"/>
    </source>
</evidence>
<dbReference type="EMBL" id="DWWV01000028">
    <property type="protein sequence ID" value="HJC09636.1"/>
    <property type="molecule type" value="Genomic_DNA"/>
</dbReference>
<feature type="coiled-coil region" evidence="1">
    <location>
        <begin position="8"/>
        <end position="39"/>
    </location>
</feature>
<keyword evidence="1" id="KW-0175">Coiled coil</keyword>
<reference evidence="2" key="2">
    <citation type="submission" date="2021-04" db="EMBL/GenBank/DDBJ databases">
        <authorList>
            <person name="Gilroy R."/>
        </authorList>
    </citation>
    <scope>NUCLEOTIDE SEQUENCE</scope>
    <source>
        <strain evidence="2">ChiSxjej6B18-287</strain>
    </source>
</reference>
<name>A0A9D2N2E3_9FIRM</name>
<proteinExistence type="predicted"/>
<evidence type="ECO:0000313" key="3">
    <source>
        <dbReference type="Proteomes" id="UP000823893"/>
    </source>
</evidence>
<reference evidence="2" key="1">
    <citation type="journal article" date="2021" name="PeerJ">
        <title>Extensive microbial diversity within the chicken gut microbiome revealed by metagenomics and culture.</title>
        <authorList>
            <person name="Gilroy R."/>
            <person name="Ravi A."/>
            <person name="Getino M."/>
            <person name="Pursley I."/>
            <person name="Horton D.L."/>
            <person name="Alikhan N.F."/>
            <person name="Baker D."/>
            <person name="Gharbi K."/>
            <person name="Hall N."/>
            <person name="Watson M."/>
            <person name="Adriaenssens E.M."/>
            <person name="Foster-Nyarko E."/>
            <person name="Jarju S."/>
            <person name="Secka A."/>
            <person name="Antonio M."/>
            <person name="Oren A."/>
            <person name="Chaudhuri R.R."/>
            <person name="La Ragione R."/>
            <person name="Hildebrand F."/>
            <person name="Pallen M.J."/>
        </authorList>
    </citation>
    <scope>NUCLEOTIDE SEQUENCE</scope>
    <source>
        <strain evidence="2">ChiSxjej6B18-287</strain>
    </source>
</reference>
<dbReference type="Proteomes" id="UP000823893">
    <property type="component" value="Unassembled WGS sequence"/>
</dbReference>
<organism evidence="2 3">
    <name type="scientific">Candidatus Blautia merdigallinarum</name>
    <dbReference type="NCBI Taxonomy" id="2838495"/>
    <lineage>
        <taxon>Bacteria</taxon>
        <taxon>Bacillati</taxon>
        <taxon>Bacillota</taxon>
        <taxon>Clostridia</taxon>
        <taxon>Lachnospirales</taxon>
        <taxon>Lachnospiraceae</taxon>
        <taxon>Blautia</taxon>
    </lineage>
</organism>
<gene>
    <name evidence="2" type="ORF">H9935_02335</name>
</gene>
<evidence type="ECO:0000256" key="1">
    <source>
        <dbReference type="SAM" id="Coils"/>
    </source>
</evidence>
<comment type="caution">
    <text evidence="2">The sequence shown here is derived from an EMBL/GenBank/DDBJ whole genome shotgun (WGS) entry which is preliminary data.</text>
</comment>
<dbReference type="AlphaFoldDB" id="A0A9D2N2E3"/>
<sequence length="103" mass="12188">MEDIINKLAEIEAAASHIMEDVAEQKKQLALEYDQAVQDFDQSIDEEIQKKTARIRQELEVQMKDKLATQESETARTLKQMEDHYQEHHQELATEIYNRILRM</sequence>